<evidence type="ECO:0000256" key="7">
    <source>
        <dbReference type="SAM" id="Phobius"/>
    </source>
</evidence>
<organism evidence="9 10">
    <name type="scientific">Chitinophaga eiseniae</name>
    <dbReference type="NCBI Taxonomy" id="634771"/>
    <lineage>
        <taxon>Bacteria</taxon>
        <taxon>Pseudomonadati</taxon>
        <taxon>Bacteroidota</taxon>
        <taxon>Chitinophagia</taxon>
        <taxon>Chitinophagales</taxon>
        <taxon>Chitinophagaceae</taxon>
        <taxon>Chitinophaga</taxon>
    </lineage>
</organism>
<dbReference type="GO" id="GO:0016020">
    <property type="term" value="C:membrane"/>
    <property type="evidence" value="ECO:0007669"/>
    <property type="project" value="UniProtKB-SubCell"/>
</dbReference>
<dbReference type="Gene3D" id="1.20.1540.10">
    <property type="entry name" value="Rhomboid-like"/>
    <property type="match status" value="1"/>
</dbReference>
<dbReference type="GO" id="GO:0004252">
    <property type="term" value="F:serine-type endopeptidase activity"/>
    <property type="evidence" value="ECO:0007669"/>
    <property type="project" value="InterPro"/>
</dbReference>
<dbReference type="InterPro" id="IPR035952">
    <property type="entry name" value="Rhomboid-like_sf"/>
</dbReference>
<name>A0A1T4RP32_9BACT</name>
<keyword evidence="5 7" id="KW-1133">Transmembrane helix</keyword>
<evidence type="ECO:0000256" key="3">
    <source>
        <dbReference type="ARBA" id="ARBA00022692"/>
    </source>
</evidence>
<evidence type="ECO:0000313" key="10">
    <source>
        <dbReference type="Proteomes" id="UP000190367"/>
    </source>
</evidence>
<keyword evidence="10" id="KW-1185">Reference proteome</keyword>
<evidence type="ECO:0000256" key="2">
    <source>
        <dbReference type="ARBA" id="ARBA00009045"/>
    </source>
</evidence>
<evidence type="ECO:0000256" key="1">
    <source>
        <dbReference type="ARBA" id="ARBA00004141"/>
    </source>
</evidence>
<dbReference type="AlphaFoldDB" id="A0A1T4RP32"/>
<keyword evidence="9" id="KW-0645">Protease</keyword>
<evidence type="ECO:0000256" key="6">
    <source>
        <dbReference type="ARBA" id="ARBA00023136"/>
    </source>
</evidence>
<proteinExistence type="inferred from homology"/>
<dbReference type="Proteomes" id="UP000190367">
    <property type="component" value="Unassembled WGS sequence"/>
</dbReference>
<feature type="transmembrane region" description="Helical" evidence="7">
    <location>
        <begin position="117"/>
        <end position="136"/>
    </location>
</feature>
<feature type="transmembrane region" description="Helical" evidence="7">
    <location>
        <begin position="171"/>
        <end position="191"/>
    </location>
</feature>
<comment type="subcellular location">
    <subcellularLocation>
        <location evidence="1">Membrane</location>
        <topology evidence="1">Multi-pass membrane protein</topology>
    </subcellularLocation>
</comment>
<evidence type="ECO:0000256" key="5">
    <source>
        <dbReference type="ARBA" id="ARBA00022989"/>
    </source>
</evidence>
<gene>
    <name evidence="9" type="ORF">SAMN04488128_1021327</name>
</gene>
<evidence type="ECO:0000313" key="9">
    <source>
        <dbReference type="EMBL" id="SKA17431.1"/>
    </source>
</evidence>
<dbReference type="OrthoDB" id="680602at2"/>
<dbReference type="SUPFAM" id="SSF144091">
    <property type="entry name" value="Rhomboid-like"/>
    <property type="match status" value="1"/>
</dbReference>
<dbReference type="Pfam" id="PF01694">
    <property type="entry name" value="Rhomboid"/>
    <property type="match status" value="1"/>
</dbReference>
<protein>
    <submittedName>
        <fullName evidence="9">Membrane associated serine protease, rhomboid family</fullName>
    </submittedName>
</protein>
<dbReference type="PANTHER" id="PTHR43731">
    <property type="entry name" value="RHOMBOID PROTEASE"/>
    <property type="match status" value="1"/>
</dbReference>
<keyword evidence="6 7" id="KW-0472">Membrane</keyword>
<dbReference type="InterPro" id="IPR050925">
    <property type="entry name" value="Rhomboid_protease_S54"/>
</dbReference>
<reference evidence="10" key="1">
    <citation type="submission" date="2017-02" db="EMBL/GenBank/DDBJ databases">
        <authorList>
            <person name="Varghese N."/>
            <person name="Submissions S."/>
        </authorList>
    </citation>
    <scope>NUCLEOTIDE SEQUENCE [LARGE SCALE GENOMIC DNA]</scope>
    <source>
        <strain evidence="10">DSM 22224</strain>
    </source>
</reference>
<comment type="similarity">
    <text evidence="2">Belongs to the peptidase S54 family.</text>
</comment>
<keyword evidence="3 7" id="KW-0812">Transmembrane</keyword>
<dbReference type="PANTHER" id="PTHR43731:SF14">
    <property type="entry name" value="PRESENILIN-ASSOCIATED RHOMBOID-LIKE PROTEIN, MITOCHONDRIAL"/>
    <property type="match status" value="1"/>
</dbReference>
<dbReference type="RefSeq" id="WP_078669802.1">
    <property type="nucleotide sequence ID" value="NZ_FUWZ01000002.1"/>
</dbReference>
<evidence type="ECO:0000256" key="4">
    <source>
        <dbReference type="ARBA" id="ARBA00022801"/>
    </source>
</evidence>
<sequence>MHALEKEKMPRLSLGEERNMVTQLVVVNLTIFIFLLFAKVIYTMEVGKEGDALFYKNIMNWLRMPADPTQLLARPWTLLTSLFSHIEVWQVFTNMVWLWCFGTFLQHIAGHQRILPMYLFGGLVGNLFYILGIQAIPGLHTLLPNAATMGSSPSIMAMAAGATLISPRYRIFPLLAGGIPLWIITIVYTGLSIGTSVSTPGGIAYLVQLTGGAIAGLLFMYSWRKGHDWGAGFNHLLFKLTHVFHPAAQQIDPNHPKSAAKIVARLESQPYRKIGQVPEQRLNEILDKINEMGLDSLSPEERETLLRAGDN</sequence>
<accession>A0A1T4RP32</accession>
<dbReference type="InterPro" id="IPR022764">
    <property type="entry name" value="Peptidase_S54_rhomboid_dom"/>
</dbReference>
<dbReference type="EMBL" id="FUWZ01000002">
    <property type="protein sequence ID" value="SKA17431.1"/>
    <property type="molecule type" value="Genomic_DNA"/>
</dbReference>
<feature type="transmembrane region" description="Helical" evidence="7">
    <location>
        <begin position="88"/>
        <end position="105"/>
    </location>
</feature>
<dbReference type="STRING" id="634771.SAMN04488128_1021327"/>
<feature type="transmembrane region" description="Helical" evidence="7">
    <location>
        <begin position="21"/>
        <end position="42"/>
    </location>
</feature>
<feature type="transmembrane region" description="Helical" evidence="7">
    <location>
        <begin position="142"/>
        <end position="164"/>
    </location>
</feature>
<evidence type="ECO:0000259" key="8">
    <source>
        <dbReference type="Pfam" id="PF01694"/>
    </source>
</evidence>
<feature type="domain" description="Peptidase S54 rhomboid" evidence="8">
    <location>
        <begin position="75"/>
        <end position="221"/>
    </location>
</feature>
<feature type="transmembrane region" description="Helical" evidence="7">
    <location>
        <begin position="203"/>
        <end position="223"/>
    </location>
</feature>
<dbReference type="GO" id="GO:0006508">
    <property type="term" value="P:proteolysis"/>
    <property type="evidence" value="ECO:0007669"/>
    <property type="project" value="UniProtKB-KW"/>
</dbReference>
<keyword evidence="4" id="KW-0378">Hydrolase</keyword>